<organism evidence="6 7">
    <name type="scientific">Gracilibacillus halotolerans</name>
    <dbReference type="NCBI Taxonomy" id="74386"/>
    <lineage>
        <taxon>Bacteria</taxon>
        <taxon>Bacillati</taxon>
        <taxon>Bacillota</taxon>
        <taxon>Bacilli</taxon>
        <taxon>Bacillales</taxon>
        <taxon>Bacillaceae</taxon>
        <taxon>Gracilibacillus</taxon>
    </lineage>
</organism>
<reference evidence="6 7" key="1">
    <citation type="submission" date="2020-08" db="EMBL/GenBank/DDBJ databases">
        <title>Genomic Encyclopedia of Type Strains, Phase IV (KMG-IV): sequencing the most valuable type-strain genomes for metagenomic binning, comparative biology and taxonomic classification.</title>
        <authorList>
            <person name="Goeker M."/>
        </authorList>
    </citation>
    <scope>NUCLEOTIDE SEQUENCE [LARGE SCALE GENOMIC DNA]</scope>
    <source>
        <strain evidence="6 7">DSM 11805</strain>
    </source>
</reference>
<comment type="cofactor">
    <cofactor evidence="1">
        <name>Mg(2+)</name>
        <dbReference type="ChEBI" id="CHEBI:18420"/>
    </cofactor>
</comment>
<evidence type="ECO:0000313" key="7">
    <source>
        <dbReference type="Proteomes" id="UP000572212"/>
    </source>
</evidence>
<proteinExistence type="predicted"/>
<dbReference type="RefSeq" id="WP_184251081.1">
    <property type="nucleotide sequence ID" value="NZ_BAAACU010000007.1"/>
</dbReference>
<evidence type="ECO:0000256" key="1">
    <source>
        <dbReference type="ARBA" id="ARBA00001946"/>
    </source>
</evidence>
<dbReference type="CDD" id="cd10803">
    <property type="entry name" value="YdjC_EF3048_like"/>
    <property type="match status" value="1"/>
</dbReference>
<dbReference type="Proteomes" id="UP000572212">
    <property type="component" value="Unassembled WGS sequence"/>
</dbReference>
<dbReference type="Pfam" id="PF04794">
    <property type="entry name" value="YdjC"/>
    <property type="match status" value="1"/>
</dbReference>
<keyword evidence="7" id="KW-1185">Reference proteome</keyword>
<name>A0A841RSJ4_9BACI</name>
<comment type="caution">
    <text evidence="6">The sequence shown here is derived from an EMBL/GenBank/DDBJ whole genome shotgun (WGS) entry which is preliminary data.</text>
</comment>
<evidence type="ECO:0008006" key="8">
    <source>
        <dbReference type="Google" id="ProtNLM"/>
    </source>
</evidence>
<dbReference type="GO" id="GO:0000272">
    <property type="term" value="P:polysaccharide catabolic process"/>
    <property type="evidence" value="ECO:0007669"/>
    <property type="project" value="InterPro"/>
</dbReference>
<dbReference type="AlphaFoldDB" id="A0A841RSJ4"/>
<evidence type="ECO:0000313" key="6">
    <source>
        <dbReference type="EMBL" id="MBB6514296.1"/>
    </source>
</evidence>
<dbReference type="SUPFAM" id="SSF88713">
    <property type="entry name" value="Glycoside hydrolase/deacetylase"/>
    <property type="match status" value="1"/>
</dbReference>
<sequence>MQVIFNADDFGLTKGVTDGIIQSHTKGIVTSTSLIMNGRAVSYAVEQAKKHPSLRVGLHLVLSWGKPLRMDVDDLMNEHGYFKFTNTYNNMPTPNLEQLKSEWQAQIEAFINTELPLNHLDSHHHIHGWDPIKKITIELAKQYNVPVRYIPSLKCHREILRTDYLYTGFYGNGVRKDLFNQLKKVKTDTIEVMTHPAIVDNVLKELSSYSTKRENELDILKSIHVPDWVTLIE</sequence>
<dbReference type="GO" id="GO:0046872">
    <property type="term" value="F:metal ion binding"/>
    <property type="evidence" value="ECO:0007669"/>
    <property type="project" value="UniProtKB-KW"/>
</dbReference>
<accession>A0A841RSJ4</accession>
<dbReference type="NCBIfam" id="NF002559">
    <property type="entry name" value="PRK02134.1"/>
    <property type="match status" value="1"/>
</dbReference>
<dbReference type="PANTHER" id="PTHR31609">
    <property type="entry name" value="YDJC DEACETYLASE FAMILY MEMBER"/>
    <property type="match status" value="1"/>
</dbReference>
<dbReference type="EMBL" id="JACHON010000029">
    <property type="protein sequence ID" value="MBB6514296.1"/>
    <property type="molecule type" value="Genomic_DNA"/>
</dbReference>
<dbReference type="GO" id="GO:0019213">
    <property type="term" value="F:deacetylase activity"/>
    <property type="evidence" value="ECO:0007669"/>
    <property type="project" value="TreeGrafter"/>
</dbReference>
<evidence type="ECO:0000256" key="5">
    <source>
        <dbReference type="ARBA" id="ARBA00023277"/>
    </source>
</evidence>
<keyword evidence="3" id="KW-0378">Hydrolase</keyword>
<dbReference type="InterPro" id="IPR006879">
    <property type="entry name" value="YdjC-like"/>
</dbReference>
<keyword evidence="5" id="KW-0119">Carbohydrate metabolism</keyword>
<protein>
    <recommendedName>
        <fullName evidence="8">Carbohydrate deacetylase</fullName>
    </recommendedName>
</protein>
<evidence type="ECO:0000256" key="2">
    <source>
        <dbReference type="ARBA" id="ARBA00022723"/>
    </source>
</evidence>
<keyword evidence="4" id="KW-0460">Magnesium</keyword>
<keyword evidence="2" id="KW-0479">Metal-binding</keyword>
<dbReference type="InterPro" id="IPR022948">
    <property type="entry name" value="COD_ChbG_bac"/>
</dbReference>
<dbReference type="InterPro" id="IPR011330">
    <property type="entry name" value="Glyco_hydro/deAcase_b/a-brl"/>
</dbReference>
<gene>
    <name evidence="6" type="ORF">GGQ92_003119</name>
</gene>
<evidence type="ECO:0000256" key="3">
    <source>
        <dbReference type="ARBA" id="ARBA00022801"/>
    </source>
</evidence>
<evidence type="ECO:0000256" key="4">
    <source>
        <dbReference type="ARBA" id="ARBA00022842"/>
    </source>
</evidence>
<dbReference type="Gene3D" id="3.20.20.370">
    <property type="entry name" value="Glycoside hydrolase/deacetylase"/>
    <property type="match status" value="1"/>
</dbReference>
<dbReference type="PANTHER" id="PTHR31609:SF1">
    <property type="entry name" value="CARBOHYDRATE DEACETYLASE"/>
    <property type="match status" value="1"/>
</dbReference>
<dbReference type="GO" id="GO:0016811">
    <property type="term" value="F:hydrolase activity, acting on carbon-nitrogen (but not peptide) bonds, in linear amides"/>
    <property type="evidence" value="ECO:0007669"/>
    <property type="project" value="InterPro"/>
</dbReference>